<dbReference type="EMBL" id="CP132976">
    <property type="protein sequence ID" value="WMD21607.1"/>
    <property type="molecule type" value="Genomic_DNA"/>
</dbReference>
<evidence type="ECO:0000256" key="1">
    <source>
        <dbReference type="ARBA" id="ARBA00022747"/>
    </source>
</evidence>
<evidence type="ECO:0000313" key="5">
    <source>
        <dbReference type="Proteomes" id="UP001234798"/>
    </source>
</evidence>
<sequence length="458" mass="50353">MSDLPKGWAESTLGELVTLRGDKVDPADVPEKSFLGLEDIEPHTSAILRVGKASEVKSSVACFEAGDVLYSRLRPYLNKVARPDFSGVASAEILVLKPSDAVEAEFVRRKIMTREFLDFTAMLDRGDRPRVSYDEIGAFQLLLPPLPEQRQIVAKLDSLTGISRRARDHLDHIPRLVEKYKQAILAAAFRGDLTRGMMEKGDGVQLSDEIDPLALHVDELPTGWGWTSIGAVGQVTGGLTQHSSRKSLPKQVPYMRVANVYANELRLVDIAHIGCTEAEYQRTLLRTGDLLVVEGNGSIDQIGRVAIWNNEVHGCLHQNHLIRISLDGAVSPEFALFWLLSPGGRTGIEAVASSSSGLHTLSISKVKGLPIPVCSEAEQVEIVRRIKSAFAWVERLSIDTNNSRKLVDRLDQSLLAKAFRGELVPQDPTDEPASDLLERIRSERAAAPKAKRGRKKAA</sequence>
<gene>
    <name evidence="4" type="ORF">RAS12_04310</name>
</gene>
<evidence type="ECO:0000256" key="2">
    <source>
        <dbReference type="ARBA" id="ARBA00023125"/>
    </source>
</evidence>
<accession>A0ABY9M3M2</accession>
<keyword evidence="4" id="KW-0255">Endonuclease</keyword>
<keyword evidence="5" id="KW-1185">Reference proteome</keyword>
<dbReference type="GO" id="GO:0004519">
    <property type="term" value="F:endonuclease activity"/>
    <property type="evidence" value="ECO:0007669"/>
    <property type="project" value="UniProtKB-KW"/>
</dbReference>
<proteinExistence type="predicted"/>
<keyword evidence="1" id="KW-0680">Restriction system</keyword>
<reference evidence="4 5" key="1">
    <citation type="submission" date="2023-08" db="EMBL/GenBank/DDBJ databases">
        <title>Achromobacter seleniivolatilans sp. nov., isolated from seleniferous soil.</title>
        <authorList>
            <person name="Zhang S."/>
            <person name="Li K."/>
            <person name="Peng J."/>
            <person name="Zhao Q."/>
            <person name="Wang H."/>
            <person name="Guo Y."/>
        </authorList>
    </citation>
    <scope>NUCLEOTIDE SEQUENCE [LARGE SCALE GENOMIC DNA]</scope>
    <source>
        <strain evidence="4 5">R39</strain>
    </source>
</reference>
<name>A0ABY9M3M2_9BURK</name>
<keyword evidence="2" id="KW-0238">DNA-binding</keyword>
<feature type="compositionally biased region" description="Basic residues" evidence="3">
    <location>
        <begin position="449"/>
        <end position="458"/>
    </location>
</feature>
<dbReference type="RefSeq" id="WP_306945468.1">
    <property type="nucleotide sequence ID" value="NZ_CP132976.1"/>
</dbReference>
<dbReference type="CDD" id="cd17253">
    <property type="entry name" value="RMtype1_S_Eco933I-TRD2-CR2_like"/>
    <property type="match status" value="1"/>
</dbReference>
<evidence type="ECO:0000313" key="4">
    <source>
        <dbReference type="EMBL" id="WMD21607.1"/>
    </source>
</evidence>
<feature type="compositionally biased region" description="Basic and acidic residues" evidence="3">
    <location>
        <begin position="436"/>
        <end position="446"/>
    </location>
</feature>
<keyword evidence="4" id="KW-0378">Hydrolase</keyword>
<keyword evidence="4" id="KW-0540">Nuclease</keyword>
<dbReference type="PANTHER" id="PTHR43140:SF1">
    <property type="entry name" value="TYPE I RESTRICTION ENZYME ECOKI SPECIFICITY SUBUNIT"/>
    <property type="match status" value="1"/>
</dbReference>
<organism evidence="4 5">
    <name type="scientific">Achromobacter seleniivolatilans</name>
    <dbReference type="NCBI Taxonomy" id="3047478"/>
    <lineage>
        <taxon>Bacteria</taxon>
        <taxon>Pseudomonadati</taxon>
        <taxon>Pseudomonadota</taxon>
        <taxon>Betaproteobacteria</taxon>
        <taxon>Burkholderiales</taxon>
        <taxon>Alcaligenaceae</taxon>
        <taxon>Achromobacter</taxon>
    </lineage>
</organism>
<dbReference type="GO" id="GO:0016787">
    <property type="term" value="F:hydrolase activity"/>
    <property type="evidence" value="ECO:0007669"/>
    <property type="project" value="UniProtKB-KW"/>
</dbReference>
<dbReference type="InterPro" id="IPR051212">
    <property type="entry name" value="Type-I_RE_S_subunit"/>
</dbReference>
<dbReference type="Gene3D" id="3.90.220.20">
    <property type="entry name" value="DNA methylase specificity domains"/>
    <property type="match status" value="2"/>
</dbReference>
<dbReference type="SUPFAM" id="SSF116734">
    <property type="entry name" value="DNA methylase specificity domain"/>
    <property type="match status" value="2"/>
</dbReference>
<feature type="region of interest" description="Disordered" evidence="3">
    <location>
        <begin position="424"/>
        <end position="458"/>
    </location>
</feature>
<dbReference type="EC" id="3.1.21.-" evidence="4"/>
<dbReference type="PANTHER" id="PTHR43140">
    <property type="entry name" value="TYPE-1 RESTRICTION ENZYME ECOKI SPECIFICITY PROTEIN"/>
    <property type="match status" value="1"/>
</dbReference>
<protein>
    <submittedName>
        <fullName evidence="4">Restriction endonuclease subunit S</fullName>
        <ecNumber evidence="4">3.1.21.-</ecNumber>
    </submittedName>
</protein>
<dbReference type="InterPro" id="IPR044946">
    <property type="entry name" value="Restrct_endonuc_typeI_TRD_sf"/>
</dbReference>
<evidence type="ECO:0000256" key="3">
    <source>
        <dbReference type="SAM" id="MobiDB-lite"/>
    </source>
</evidence>
<dbReference type="Proteomes" id="UP001234798">
    <property type="component" value="Chromosome"/>
</dbReference>